<dbReference type="EnsemblMetazoa" id="Aqu2.1.34423_001">
    <property type="protein sequence ID" value="Aqu2.1.34423_001"/>
    <property type="gene ID" value="Aqu2.1.34423"/>
</dbReference>
<proteinExistence type="predicted"/>
<protein>
    <submittedName>
        <fullName evidence="2">Uncharacterized protein</fullName>
    </submittedName>
</protein>
<feature type="signal peptide" evidence="1">
    <location>
        <begin position="1"/>
        <end position="15"/>
    </location>
</feature>
<evidence type="ECO:0000256" key="1">
    <source>
        <dbReference type="SAM" id="SignalP"/>
    </source>
</evidence>
<dbReference type="InParanoid" id="A0A1X7V332"/>
<name>A0A1X7V332_AMPQE</name>
<organism evidence="2">
    <name type="scientific">Amphimedon queenslandica</name>
    <name type="common">Sponge</name>
    <dbReference type="NCBI Taxonomy" id="400682"/>
    <lineage>
        <taxon>Eukaryota</taxon>
        <taxon>Metazoa</taxon>
        <taxon>Porifera</taxon>
        <taxon>Demospongiae</taxon>
        <taxon>Heteroscleromorpha</taxon>
        <taxon>Haplosclerida</taxon>
        <taxon>Niphatidae</taxon>
        <taxon>Amphimedon</taxon>
    </lineage>
</organism>
<sequence>MKVLDLVLVLCVASAVTVVSTNGESASYTTEIICETAKTSADTSPMPTPRLELSECCQIGNNTAYTRENIASLDCFIEQHHQDNECNSEALTCCECCYIGRIQSEDNKECIFPNSVGLCRSITEHCCSRNRMEQSPSRGLLGSTQCITRTVTVEPTGISSVSIDSTFGTAVSSTIIVPTQTVSSDFITASTTASVTSTVTSSIVSATTGVISVSSVSDGGSSPSLTQASTSVIVVCEPSSVVSQTITPTPIPVSSSFSSEVLTASTPSTSVISTVTTKVDTTIVSTITDSITITSDNSVIKSPSATGTIIVQTPSVTSSSDRFASSGLTASTSVIPTVTTSTIVSSITDSVTITSDTFGTAVSSTIIVPTQTVSSDFITASTTVSVTSTVTSSTASATTGVISVSSSISDGGSSIVPSLPQASSTSVIVVCEPSSIVSQTITPTPIPELSECCQIGNNTAYTRENIASLDCFIEQHHQDNECNSEALTCCECCYIGRIQSEDNKECIFPNSVGLCRSITEHCCSRNRMEQSSSRGLLGSTQCITRTVTVEPTGTSSASIDLTQANTPISIIAPTQSVSSGIVTGSTPSASVISTGTTEIDSSTIVSTITDSVTVTSDIPVTSTQSLSGTIIVHTPSVSSSSYSFASGGLTASTSIVSATTGVISVSSSVSDVGSSIVSSLLQASSTSIIVVCEPSSIVSQTITPKPIPVKLIRRRQGAEHYAKFL</sequence>
<keyword evidence="1" id="KW-0732">Signal</keyword>
<evidence type="ECO:0000313" key="2">
    <source>
        <dbReference type="EnsemblMetazoa" id="Aqu2.1.34423_001"/>
    </source>
</evidence>
<dbReference type="AlphaFoldDB" id="A0A1X7V332"/>
<accession>A0A1X7V332</accession>
<reference evidence="2" key="1">
    <citation type="submission" date="2017-05" db="UniProtKB">
        <authorList>
            <consortium name="EnsemblMetazoa"/>
        </authorList>
    </citation>
    <scope>IDENTIFICATION</scope>
</reference>
<feature type="chain" id="PRO_5012891839" evidence="1">
    <location>
        <begin position="16"/>
        <end position="725"/>
    </location>
</feature>